<dbReference type="Proteomes" id="UP001565200">
    <property type="component" value="Unassembled WGS sequence"/>
</dbReference>
<protein>
    <submittedName>
        <fullName evidence="1">Uncharacterized protein</fullName>
    </submittedName>
</protein>
<organism evidence="1 2">
    <name type="scientific">Heminiphilus faecis</name>
    <dbReference type="NCBI Taxonomy" id="2601703"/>
    <lineage>
        <taxon>Bacteria</taxon>
        <taxon>Pseudomonadati</taxon>
        <taxon>Bacteroidota</taxon>
        <taxon>Bacteroidia</taxon>
        <taxon>Bacteroidales</taxon>
        <taxon>Muribaculaceae</taxon>
        <taxon>Heminiphilus</taxon>
    </lineage>
</organism>
<gene>
    <name evidence="1" type="ORF">AAK873_01595</name>
</gene>
<name>A0ABV4CSE8_9BACT</name>
<keyword evidence="2" id="KW-1185">Reference proteome</keyword>
<evidence type="ECO:0000313" key="1">
    <source>
        <dbReference type="EMBL" id="MEY8244308.1"/>
    </source>
</evidence>
<proteinExistence type="predicted"/>
<accession>A0ABV4CSE8</accession>
<dbReference type="RefSeq" id="WP_147438688.1">
    <property type="nucleotide sequence ID" value="NZ_JBCLPP010000003.1"/>
</dbReference>
<reference evidence="1 2" key="1">
    <citation type="submission" date="2024-03" db="EMBL/GenBank/DDBJ databases">
        <title>Mouse gut bacterial collection (mGBC) of GemPharmatech.</title>
        <authorList>
            <person name="He Y."/>
            <person name="Dong L."/>
            <person name="Wu D."/>
            <person name="Gao X."/>
            <person name="Lin Z."/>
        </authorList>
    </citation>
    <scope>NUCLEOTIDE SEQUENCE [LARGE SCALE GENOMIC DNA]</scope>
    <source>
        <strain evidence="1 2">54-13</strain>
    </source>
</reference>
<sequence length="121" mass="14266">MDKLIGKDWELQFSSGNHPSEGIHFTETESLYFTYYYGRRETTTPYYLSDTIDKVFDNSKIGKSKNGKYIIANPRFRPTPNDPWKRLTVVFKIIVLNDTVLQIVDINNPRYPKTLKIRQEE</sequence>
<evidence type="ECO:0000313" key="2">
    <source>
        <dbReference type="Proteomes" id="UP001565200"/>
    </source>
</evidence>
<comment type="caution">
    <text evidence="1">The sequence shown here is derived from an EMBL/GenBank/DDBJ whole genome shotgun (WGS) entry which is preliminary data.</text>
</comment>
<dbReference type="EMBL" id="JBCLPP010000003">
    <property type="protein sequence ID" value="MEY8244308.1"/>
    <property type="molecule type" value="Genomic_DNA"/>
</dbReference>